<feature type="domain" description="N-acetyltransferase" evidence="3">
    <location>
        <begin position="164"/>
        <end position="319"/>
    </location>
</feature>
<evidence type="ECO:0000256" key="1">
    <source>
        <dbReference type="ARBA" id="ARBA00022679"/>
    </source>
</evidence>
<protein>
    <submittedName>
        <fullName evidence="4">Mycothiol synthase</fullName>
    </submittedName>
</protein>
<accession>A0A4V2RZ72</accession>
<dbReference type="PROSITE" id="PS51186">
    <property type="entry name" value="GNAT"/>
    <property type="match status" value="2"/>
</dbReference>
<feature type="domain" description="N-acetyltransferase" evidence="3">
    <location>
        <begin position="3"/>
        <end position="157"/>
    </location>
</feature>
<dbReference type="AlphaFoldDB" id="A0A4V2RZ72"/>
<sequence>MAVNTGPLRPSQTAAAVELANAIAAAEQSGEYVDLADLTAVLGAPGLDPAVDSLAVWLDDRLVGYGLVPSPDVIDGRTIVKVKGGIHPDARRRGLGGPLLDWQLRRGRERADVIDVEVQAVNAGGIALLGTRGFRPVRYFSVMQRSLSDPVAAVPLPDGLTAILFDPQYDEALRLAHNEIFRDHWGVTTKDEDDWRTWFTGNRAFRAASSYLVLDGDRIAAYALAYEHPVDTEKTGIREVWIGQVGARREYRGRGVARAAMSAVLRAGQTNGYQRAGLGVDADNPTGASRLYESLGFSSVSTKILQRAARELTPFAQEE</sequence>
<dbReference type="Pfam" id="PF00583">
    <property type="entry name" value="Acetyltransf_1"/>
    <property type="match status" value="1"/>
</dbReference>
<name>A0A4V2RZ72_9ACTN</name>
<dbReference type="InterPro" id="IPR016181">
    <property type="entry name" value="Acyl_CoA_acyltransferase"/>
</dbReference>
<evidence type="ECO:0000256" key="2">
    <source>
        <dbReference type="ARBA" id="ARBA00023315"/>
    </source>
</evidence>
<evidence type="ECO:0000313" key="4">
    <source>
        <dbReference type="EMBL" id="TCO24575.1"/>
    </source>
</evidence>
<keyword evidence="1" id="KW-0808">Transferase</keyword>
<dbReference type="GO" id="GO:0016747">
    <property type="term" value="F:acyltransferase activity, transferring groups other than amino-acyl groups"/>
    <property type="evidence" value="ECO:0007669"/>
    <property type="project" value="InterPro"/>
</dbReference>
<dbReference type="InterPro" id="IPR000182">
    <property type="entry name" value="GNAT_dom"/>
</dbReference>
<gene>
    <name evidence="4" type="ORF">EV652_108106</name>
</gene>
<evidence type="ECO:0000313" key="5">
    <source>
        <dbReference type="Proteomes" id="UP000294508"/>
    </source>
</evidence>
<comment type="caution">
    <text evidence="4">The sequence shown here is derived from an EMBL/GenBank/DDBJ whole genome shotgun (WGS) entry which is preliminary data.</text>
</comment>
<dbReference type="SUPFAM" id="SSF55729">
    <property type="entry name" value="Acyl-CoA N-acyltransferases (Nat)"/>
    <property type="match status" value="1"/>
</dbReference>
<keyword evidence="2" id="KW-0012">Acyltransferase</keyword>
<proteinExistence type="predicted"/>
<organism evidence="4 5">
    <name type="scientific">Kribbella steppae</name>
    <dbReference type="NCBI Taxonomy" id="2512223"/>
    <lineage>
        <taxon>Bacteria</taxon>
        <taxon>Bacillati</taxon>
        <taxon>Actinomycetota</taxon>
        <taxon>Actinomycetes</taxon>
        <taxon>Propionibacteriales</taxon>
        <taxon>Kribbellaceae</taxon>
        <taxon>Kribbella</taxon>
    </lineage>
</organism>
<reference evidence="4 5" key="1">
    <citation type="journal article" date="2015" name="Stand. Genomic Sci.">
        <title>Genomic Encyclopedia of Bacterial and Archaeal Type Strains, Phase III: the genomes of soil and plant-associated and newly described type strains.</title>
        <authorList>
            <person name="Whitman W.B."/>
            <person name="Woyke T."/>
            <person name="Klenk H.P."/>
            <person name="Zhou Y."/>
            <person name="Lilburn T.G."/>
            <person name="Beck B.J."/>
            <person name="De Vos P."/>
            <person name="Vandamme P."/>
            <person name="Eisen J.A."/>
            <person name="Garrity G."/>
            <person name="Hugenholtz P."/>
            <person name="Kyrpides N.C."/>
        </authorList>
    </citation>
    <scope>NUCLEOTIDE SEQUENCE [LARGE SCALE GENOMIC DNA]</scope>
    <source>
        <strain evidence="4 5">VKM Ac-2572</strain>
    </source>
</reference>
<dbReference type="PANTHER" id="PTHR43877">
    <property type="entry name" value="AMINOALKYLPHOSPHONATE N-ACETYLTRANSFERASE-RELATED-RELATED"/>
    <property type="match status" value="1"/>
</dbReference>
<dbReference type="Proteomes" id="UP000294508">
    <property type="component" value="Unassembled WGS sequence"/>
</dbReference>
<dbReference type="EMBL" id="SLWN01000008">
    <property type="protein sequence ID" value="TCO24575.1"/>
    <property type="molecule type" value="Genomic_DNA"/>
</dbReference>
<keyword evidence="5" id="KW-1185">Reference proteome</keyword>
<dbReference type="OrthoDB" id="9799092at2"/>
<dbReference type="Gene3D" id="3.40.630.30">
    <property type="match status" value="1"/>
</dbReference>
<dbReference type="RefSeq" id="WP_132211412.1">
    <property type="nucleotide sequence ID" value="NZ_SLWN01000008.1"/>
</dbReference>
<evidence type="ECO:0000259" key="3">
    <source>
        <dbReference type="PROSITE" id="PS51186"/>
    </source>
</evidence>
<dbReference type="CDD" id="cd04301">
    <property type="entry name" value="NAT_SF"/>
    <property type="match status" value="2"/>
</dbReference>
<dbReference type="InterPro" id="IPR050832">
    <property type="entry name" value="Bact_Acetyltransf"/>
</dbReference>